<dbReference type="AlphaFoldDB" id="A0A518A7U8"/>
<feature type="compositionally biased region" description="Basic residues" evidence="1">
    <location>
        <begin position="99"/>
        <end position="109"/>
    </location>
</feature>
<organism evidence="3 4">
    <name type="scientific">Gimesia panareensis</name>
    <dbReference type="NCBI Taxonomy" id="2527978"/>
    <lineage>
        <taxon>Bacteria</taxon>
        <taxon>Pseudomonadati</taxon>
        <taxon>Planctomycetota</taxon>
        <taxon>Planctomycetia</taxon>
        <taxon>Planctomycetales</taxon>
        <taxon>Planctomycetaceae</taxon>
        <taxon>Gimesia</taxon>
    </lineage>
</organism>
<reference evidence="3 4" key="1">
    <citation type="submission" date="2019-03" db="EMBL/GenBank/DDBJ databases">
        <title>Deep-cultivation of Planctomycetes and their phenomic and genomic characterization uncovers novel biology.</title>
        <authorList>
            <person name="Wiegand S."/>
            <person name="Jogler M."/>
            <person name="Boedeker C."/>
            <person name="Pinto D."/>
            <person name="Vollmers J."/>
            <person name="Rivas-Marin E."/>
            <person name="Kohn T."/>
            <person name="Peeters S.H."/>
            <person name="Heuer A."/>
            <person name="Rast P."/>
            <person name="Oberbeckmann S."/>
            <person name="Bunk B."/>
            <person name="Jeske O."/>
            <person name="Meyerdierks A."/>
            <person name="Storesund J.E."/>
            <person name="Kallscheuer N."/>
            <person name="Luecker S."/>
            <person name="Lage O.M."/>
            <person name="Pohl T."/>
            <person name="Merkel B.J."/>
            <person name="Hornburger P."/>
            <person name="Mueller R.-W."/>
            <person name="Bruemmer F."/>
            <person name="Labrenz M."/>
            <person name="Spormann A.M."/>
            <person name="Op den Camp H."/>
            <person name="Overmann J."/>
            <person name="Amann R."/>
            <person name="Jetten M.S.M."/>
            <person name="Mascher T."/>
            <person name="Medema M.H."/>
            <person name="Devos D.P."/>
            <person name="Kaster A.-K."/>
            <person name="Ovreas L."/>
            <person name="Rohde M."/>
            <person name="Galperin M.Y."/>
            <person name="Jogler C."/>
        </authorList>
    </citation>
    <scope>NUCLEOTIDE SEQUENCE [LARGE SCALE GENOMIC DNA]</scope>
    <source>
        <strain evidence="3 4">Enr10</strain>
    </source>
</reference>
<accession>A0A518A7U8</accession>
<keyword evidence="2" id="KW-0812">Transmembrane</keyword>
<evidence type="ECO:0000313" key="4">
    <source>
        <dbReference type="Proteomes" id="UP000315647"/>
    </source>
</evidence>
<keyword evidence="2" id="KW-0472">Membrane</keyword>
<evidence type="ECO:0000313" key="3">
    <source>
        <dbReference type="EMBL" id="QDT27942.1"/>
    </source>
</evidence>
<feature type="transmembrane region" description="Helical" evidence="2">
    <location>
        <begin position="119"/>
        <end position="138"/>
    </location>
</feature>
<sequence>MSDLSEYKESTALENIDAYLDGEELSEKEAQQLEQWIKTDSQNADQAFRRVFLHSYLRQRFQTRAIGEMQARELASQKQEPLILPSESEIEIKPEPKSKPQKATRSQPRRRHPLLSWRWMLLFGIGIVSTFNLAVLFIKDFQIPYDEDKAFEQPINFDSDYMKKTFLMARVAAQPFLYEGFDYSREELAEKETEGVNGLNGGVGWAGPWIDEGPISASIVHDTKKKNLGKNDMRLFGTLGFSDQYGNMLLTKGGQYRTGQVSESVSVRHIDLQQVPHALSDSKGFGADGEILWFSFMAQSYDNAGDGRYAYIDFGNEESSLRIGKLASAVRGNWAAAGQVNGTEINTASSDVLSGQAVLIVGRILFRPGAEEVDLWLNPVLNKIPELDEVDLRLMAPDLRIERVKIVSRYSTDFDEIRVGVSFVDVIPAHEHDDNE</sequence>
<protein>
    <submittedName>
        <fullName evidence="3">Uncharacterized protein</fullName>
    </submittedName>
</protein>
<dbReference type="RefSeq" id="WP_145109709.1">
    <property type="nucleotide sequence ID" value="NZ_CP036277.1"/>
</dbReference>
<name>A0A518A7U8_9PLAN</name>
<accession>A0A517Q8G3</accession>
<keyword evidence="4" id="KW-1185">Reference proteome</keyword>
<evidence type="ECO:0000256" key="1">
    <source>
        <dbReference type="SAM" id="MobiDB-lite"/>
    </source>
</evidence>
<proteinExistence type="predicted"/>
<feature type="region of interest" description="Disordered" evidence="1">
    <location>
        <begin position="85"/>
        <end position="109"/>
    </location>
</feature>
<dbReference type="EMBL" id="CP037421">
    <property type="protein sequence ID" value="QDT27942.1"/>
    <property type="molecule type" value="Genomic_DNA"/>
</dbReference>
<keyword evidence="2" id="KW-1133">Transmembrane helix</keyword>
<dbReference type="Proteomes" id="UP000315647">
    <property type="component" value="Chromosome"/>
</dbReference>
<gene>
    <name evidence="3" type="ORF">Enr10x_32790</name>
</gene>
<evidence type="ECO:0000256" key="2">
    <source>
        <dbReference type="SAM" id="Phobius"/>
    </source>
</evidence>